<sequence length="959" mass="103136">MSGIGSNIYTRGRLYLNNYTTSRIDRRYDQDWFRIYLNAGQRVRFDLEGSPTGRGSLRDTYLRGIYNSSGSYISNTRNDDGGSGRNSRVTFTASSTGYYYVAAGAYGSRTGSYRLTATNLGSSSTRRPDLVVASGSASGNFTAGGRVYASVTVRNQGSGSAGSSYVGYYLSTNSTITTSDTRLDYDYVSSLRSGRSGNEYEGFYLPRNLRAGQTYYIGAIADYTGRVSESNEGNNARVLKSFTVAPTDDFSQNTGTQGRLSLGGNKTGNIESSGDRDWFRIRLNAGQQVRFDLEGRPTSRGTLSDTYLRGIYDSSGSYISGTRNDDGRTSVNSRVDFTASSTGYYYVAAGAFGSNTGTYRLTATALNPEVSVSGNGYNINDGDTSPRSADYTNFGSVDQNGNAIYRTFTVRNTGNAILTTSGLRVTAGFTVTNGLASSIAAGGSDTFTVRMDTATPGIRSGQISFNTNDSSESTFNYSISGTVTSTLWWNKYFGNRTAPTPSSMEPYMMALLSTDSTNTNINPWPTKNITYSFDRISNAGTNSTLDWANNTDAEKAVELAFKSWEAIADISFSSAASNDADFHFYLASDDWMNSATGKTTAKGFMYGQGKSGTRNGITFTAGDMVLRESSTWAPGERMFSTIIHELGHGLGLQHPHFDSGDDRSFPNVTNNISNSRGDIIKRTVGDFSQNQGVYTVMSYNRTVNGVTPKTPMALDIAAAQMLYGPNTSTNSGSNIYDLNDAYIGNLATWRCIWDKGGDKDSIVMTGSQDVIIDLRDAEIDINNLTQQASREMGGYISRIKPSRFDDKAGGFTIAHGVRIENAKGGSGDDQITGNEFNNDLEGGAGRDTLTGGGGNDIFKFTDLGTDSDADTITDFTSGTDKIQVVSPNFGNLSVGSLALDRFLSTGATLTDANPVFLYDNGTGSLRFDRDGHGNAAPVQIASLTGNRNLNYSDIQIVAA</sequence>
<dbReference type="InterPro" id="IPR001818">
    <property type="entry name" value="Pept_M10_metallopeptidase"/>
</dbReference>
<evidence type="ECO:0000256" key="3">
    <source>
        <dbReference type="ARBA" id="ARBA00009490"/>
    </source>
</evidence>
<dbReference type="Pfam" id="PF00353">
    <property type="entry name" value="HemolysinCabind"/>
    <property type="match status" value="1"/>
</dbReference>
<dbReference type="Pfam" id="PF07610">
    <property type="entry name" value="DUF1573"/>
    <property type="match status" value="1"/>
</dbReference>
<dbReference type="Pfam" id="PF07705">
    <property type="entry name" value="CARDB"/>
    <property type="match status" value="1"/>
</dbReference>
<dbReference type="Gene3D" id="3.40.390.10">
    <property type="entry name" value="Collagenase (Catalytic Domain)"/>
    <property type="match status" value="1"/>
</dbReference>
<gene>
    <name evidence="13" type="ORF">BECKSD772E_GA0070983_110713</name>
    <name evidence="12" type="ORF">BECKSD772F_GA0070984_11081</name>
</gene>
<dbReference type="SUPFAM" id="SSF55486">
    <property type="entry name" value="Metalloproteases ('zincins'), catalytic domain"/>
    <property type="match status" value="1"/>
</dbReference>
<dbReference type="EMBL" id="CAADFR010000108">
    <property type="protein sequence ID" value="VFK41892.1"/>
    <property type="molecule type" value="Genomic_DNA"/>
</dbReference>
<dbReference type="Gene3D" id="2.60.40.10">
    <property type="entry name" value="Immunoglobulins"/>
    <property type="match status" value="2"/>
</dbReference>
<evidence type="ECO:0000256" key="5">
    <source>
        <dbReference type="ARBA" id="ARBA00022670"/>
    </source>
</evidence>
<evidence type="ECO:0000256" key="9">
    <source>
        <dbReference type="ARBA" id="ARBA00022833"/>
    </source>
</evidence>
<keyword evidence="10" id="KW-0106">Calcium</keyword>
<reference evidence="12" key="1">
    <citation type="submission" date="2019-02" db="EMBL/GenBank/DDBJ databases">
        <authorList>
            <person name="Gruber-Vodicka R. H."/>
            <person name="Seah K. B. B."/>
        </authorList>
    </citation>
    <scope>NUCLEOTIDE SEQUENCE</scope>
    <source>
        <strain evidence="13">BECK_S1320</strain>
        <strain evidence="12">BECK_S1321</strain>
    </source>
</reference>
<dbReference type="InterPro" id="IPR024079">
    <property type="entry name" value="MetalloPept_cat_dom_sf"/>
</dbReference>
<dbReference type="GO" id="GO:0031012">
    <property type="term" value="C:extracellular matrix"/>
    <property type="evidence" value="ECO:0007669"/>
    <property type="project" value="InterPro"/>
</dbReference>
<dbReference type="SUPFAM" id="SSF51120">
    <property type="entry name" value="beta-Roll"/>
    <property type="match status" value="1"/>
</dbReference>
<proteinExistence type="inferred from homology"/>
<keyword evidence="6" id="KW-0479">Metal-binding</keyword>
<dbReference type="GO" id="GO:0005509">
    <property type="term" value="F:calcium ion binding"/>
    <property type="evidence" value="ECO:0007669"/>
    <property type="project" value="InterPro"/>
</dbReference>
<dbReference type="GO" id="GO:0008270">
    <property type="term" value="F:zinc ion binding"/>
    <property type="evidence" value="ECO:0007669"/>
    <property type="project" value="InterPro"/>
</dbReference>
<dbReference type="GO" id="GO:0005615">
    <property type="term" value="C:extracellular space"/>
    <property type="evidence" value="ECO:0007669"/>
    <property type="project" value="InterPro"/>
</dbReference>
<evidence type="ECO:0000256" key="8">
    <source>
        <dbReference type="ARBA" id="ARBA00022801"/>
    </source>
</evidence>
<evidence type="ECO:0000256" key="10">
    <source>
        <dbReference type="ARBA" id="ARBA00022837"/>
    </source>
</evidence>
<keyword evidence="8" id="KW-0378">Hydrolase</keyword>
<dbReference type="SMART" id="SM00235">
    <property type="entry name" value="ZnMc"/>
    <property type="match status" value="1"/>
</dbReference>
<comment type="subcellular location">
    <subcellularLocation>
        <location evidence="2">Secreted</location>
    </subcellularLocation>
</comment>
<dbReference type="InterPro" id="IPR011635">
    <property type="entry name" value="CARDB"/>
</dbReference>
<comment type="cofactor">
    <cofactor evidence="1">
        <name>Ca(2+)</name>
        <dbReference type="ChEBI" id="CHEBI:29108"/>
    </cofactor>
</comment>
<protein>
    <submittedName>
        <fullName evidence="12">Hemolysin-type calcium-binding repeat-containing protein</fullName>
    </submittedName>
</protein>
<dbReference type="InterPro" id="IPR001343">
    <property type="entry name" value="Hemolysn_Ca-bd"/>
</dbReference>
<dbReference type="PRINTS" id="PR00313">
    <property type="entry name" value="CABNDNGRPT"/>
</dbReference>
<evidence type="ECO:0000256" key="2">
    <source>
        <dbReference type="ARBA" id="ARBA00004613"/>
    </source>
</evidence>
<dbReference type="AlphaFoldDB" id="A0A450YK34"/>
<dbReference type="InterPro" id="IPR011049">
    <property type="entry name" value="Serralysin-like_metalloprot_C"/>
</dbReference>
<evidence type="ECO:0000256" key="1">
    <source>
        <dbReference type="ARBA" id="ARBA00001913"/>
    </source>
</evidence>
<dbReference type="Gene3D" id="2.60.120.380">
    <property type="match status" value="2"/>
</dbReference>
<dbReference type="InterPro" id="IPR007280">
    <property type="entry name" value="Peptidase_C_arc/bac"/>
</dbReference>
<evidence type="ECO:0000256" key="4">
    <source>
        <dbReference type="ARBA" id="ARBA00022525"/>
    </source>
</evidence>
<evidence type="ECO:0000313" key="13">
    <source>
        <dbReference type="EMBL" id="VFK47851.1"/>
    </source>
</evidence>
<dbReference type="InterPro" id="IPR013783">
    <property type="entry name" value="Ig-like_fold"/>
</dbReference>
<evidence type="ECO:0000259" key="11">
    <source>
        <dbReference type="SMART" id="SM00235"/>
    </source>
</evidence>
<dbReference type="GO" id="GO:0004222">
    <property type="term" value="F:metalloendopeptidase activity"/>
    <property type="evidence" value="ECO:0007669"/>
    <property type="project" value="InterPro"/>
</dbReference>
<dbReference type="InterPro" id="IPR011467">
    <property type="entry name" value="DUF1573"/>
</dbReference>
<keyword evidence="5" id="KW-0645">Protease</keyword>
<dbReference type="EMBL" id="CAADFU010000107">
    <property type="protein sequence ID" value="VFK47851.1"/>
    <property type="molecule type" value="Genomic_DNA"/>
</dbReference>
<evidence type="ECO:0000313" key="12">
    <source>
        <dbReference type="EMBL" id="VFK41892.1"/>
    </source>
</evidence>
<dbReference type="Pfam" id="PF08548">
    <property type="entry name" value="Peptidase_M10_C"/>
    <property type="match status" value="1"/>
</dbReference>
<dbReference type="GO" id="GO:0006508">
    <property type="term" value="P:proteolysis"/>
    <property type="evidence" value="ECO:0007669"/>
    <property type="project" value="UniProtKB-KW"/>
</dbReference>
<feature type="domain" description="Peptidase metallopeptidase" evidence="11">
    <location>
        <begin position="520"/>
        <end position="696"/>
    </location>
</feature>
<comment type="similarity">
    <text evidence="3">Belongs to the peptidase M10B family.</text>
</comment>
<evidence type="ECO:0000256" key="7">
    <source>
        <dbReference type="ARBA" id="ARBA00022737"/>
    </source>
</evidence>
<dbReference type="InterPro" id="IPR013858">
    <property type="entry name" value="Peptidase_M10B_C"/>
</dbReference>
<dbReference type="NCBIfam" id="NF012200">
    <property type="entry name" value="choice_anch_D"/>
    <property type="match status" value="1"/>
</dbReference>
<dbReference type="Gene3D" id="2.150.10.10">
    <property type="entry name" value="Serralysin-like metalloprotease, C-terminal"/>
    <property type="match status" value="1"/>
</dbReference>
<organism evidence="12">
    <name type="scientific">Candidatus Kentrum sp. SD</name>
    <dbReference type="NCBI Taxonomy" id="2126332"/>
    <lineage>
        <taxon>Bacteria</taxon>
        <taxon>Pseudomonadati</taxon>
        <taxon>Pseudomonadota</taxon>
        <taxon>Gammaproteobacteria</taxon>
        <taxon>Candidatus Kentrum</taxon>
    </lineage>
</organism>
<dbReference type="Pfam" id="PF04151">
    <property type="entry name" value="PPC"/>
    <property type="match status" value="1"/>
</dbReference>
<keyword evidence="4" id="KW-0964">Secreted</keyword>
<keyword evidence="7" id="KW-0677">Repeat</keyword>
<evidence type="ECO:0000256" key="6">
    <source>
        <dbReference type="ARBA" id="ARBA00022723"/>
    </source>
</evidence>
<dbReference type="Pfam" id="PF00413">
    <property type="entry name" value="Peptidase_M10"/>
    <property type="match status" value="1"/>
</dbReference>
<accession>A0A450YK34</accession>
<dbReference type="InterPro" id="IPR006026">
    <property type="entry name" value="Peptidase_Metallo"/>
</dbReference>
<keyword evidence="9" id="KW-0862">Zinc</keyword>
<name>A0A450YK34_9GAMM</name>